<evidence type="ECO:0000313" key="1">
    <source>
        <dbReference type="EMBL" id="GJM99655.1"/>
    </source>
</evidence>
<accession>A0AAV5CNL2</accession>
<reference evidence="1" key="1">
    <citation type="journal article" date="2018" name="DNA Res.">
        <title>Multiple hybrid de novo genome assembly of finger millet, an orphan allotetraploid crop.</title>
        <authorList>
            <person name="Hatakeyama M."/>
            <person name="Aluri S."/>
            <person name="Balachadran M.T."/>
            <person name="Sivarajan S.R."/>
            <person name="Patrignani A."/>
            <person name="Gruter S."/>
            <person name="Poveda L."/>
            <person name="Shimizu-Inatsugi R."/>
            <person name="Baeten J."/>
            <person name="Francoijs K.J."/>
            <person name="Nataraja K.N."/>
            <person name="Reddy Y.A.N."/>
            <person name="Phadnis S."/>
            <person name="Ravikumar R.L."/>
            <person name="Schlapbach R."/>
            <person name="Sreeman S.M."/>
            <person name="Shimizu K.K."/>
        </authorList>
    </citation>
    <scope>NUCLEOTIDE SEQUENCE</scope>
</reference>
<dbReference type="Proteomes" id="UP001054889">
    <property type="component" value="Unassembled WGS sequence"/>
</dbReference>
<evidence type="ECO:0000313" key="2">
    <source>
        <dbReference type="Proteomes" id="UP001054889"/>
    </source>
</evidence>
<comment type="caution">
    <text evidence="1">The sequence shown here is derived from an EMBL/GenBank/DDBJ whole genome shotgun (WGS) entry which is preliminary data.</text>
</comment>
<proteinExistence type="predicted"/>
<protein>
    <submittedName>
        <fullName evidence="1">Uncharacterized protein</fullName>
    </submittedName>
</protein>
<sequence length="167" mass="17807">MGELQWEKTAMYGKSPVDFVRSHRLCSTPRFQYLHRRPAAATHPRCRRSRSLPPPPPRKLLFAIVTVEAVALPCGAAATANASHVAAATTASRLPPVVLARPTRGLLPSPRRAQAAFPVVASSRGRGLLPSPGSVERLLPSRRAAPRAQPLVSAVVACLRASTGLLC</sequence>
<dbReference type="AlphaFoldDB" id="A0AAV5CNL2"/>
<reference evidence="1" key="2">
    <citation type="submission" date="2021-12" db="EMBL/GenBank/DDBJ databases">
        <title>Resequencing data analysis of finger millet.</title>
        <authorList>
            <person name="Hatakeyama M."/>
            <person name="Aluri S."/>
            <person name="Balachadran M.T."/>
            <person name="Sivarajan S.R."/>
            <person name="Poveda L."/>
            <person name="Shimizu-Inatsugi R."/>
            <person name="Schlapbach R."/>
            <person name="Sreeman S.M."/>
            <person name="Shimizu K.K."/>
        </authorList>
    </citation>
    <scope>NUCLEOTIDE SEQUENCE</scope>
</reference>
<name>A0AAV5CNL2_ELECO</name>
<gene>
    <name evidence="1" type="primary">ga16776</name>
    <name evidence="1" type="ORF">PR202_ga16776</name>
</gene>
<organism evidence="1 2">
    <name type="scientific">Eleusine coracana subsp. coracana</name>
    <dbReference type="NCBI Taxonomy" id="191504"/>
    <lineage>
        <taxon>Eukaryota</taxon>
        <taxon>Viridiplantae</taxon>
        <taxon>Streptophyta</taxon>
        <taxon>Embryophyta</taxon>
        <taxon>Tracheophyta</taxon>
        <taxon>Spermatophyta</taxon>
        <taxon>Magnoliopsida</taxon>
        <taxon>Liliopsida</taxon>
        <taxon>Poales</taxon>
        <taxon>Poaceae</taxon>
        <taxon>PACMAD clade</taxon>
        <taxon>Chloridoideae</taxon>
        <taxon>Cynodonteae</taxon>
        <taxon>Eleusininae</taxon>
        <taxon>Eleusine</taxon>
    </lineage>
</organism>
<keyword evidence="2" id="KW-1185">Reference proteome</keyword>
<dbReference type="EMBL" id="BQKI01000007">
    <property type="protein sequence ID" value="GJM99655.1"/>
    <property type="molecule type" value="Genomic_DNA"/>
</dbReference>